<feature type="compositionally biased region" description="Low complexity" evidence="1">
    <location>
        <begin position="86"/>
        <end position="101"/>
    </location>
</feature>
<evidence type="ECO:0000256" key="1">
    <source>
        <dbReference type="SAM" id="MobiDB-lite"/>
    </source>
</evidence>
<feature type="compositionally biased region" description="Polar residues" evidence="1">
    <location>
        <begin position="209"/>
        <end position="218"/>
    </location>
</feature>
<sequence length="319" mass="34051">MVAKRKSVDAGTPTKSGANKSLVARLRKAGSTCAPEKIWSVLEAALGGRSLNLQAALEAARGEASASSKRVRAATGRQQDERSSAKPKAASKQKTPAASKKIPIKREQPELVDLNEFETLVDLVDAWMRMKGKVKRETSREPSTQREIAAKKEPRAKREPTLKPTIKRELVNEIMKLGIIDLTEGELQPRSAGRRPSSSGASPSGKVRSPQTTKQASQAGAAKGNSVSVSRAGGAVRRSLSKAKLLGQRRSVGKVGSPKKKAVDNSPRGKMPQGLKSLNKLARKCDPQKLWTILQAAAHENKPSASIGAALRAAKGRQA</sequence>
<dbReference type="EMBL" id="HBNR01067353">
    <property type="protein sequence ID" value="CAE4640113.1"/>
    <property type="molecule type" value="Transcribed_RNA"/>
</dbReference>
<feature type="region of interest" description="Disordered" evidence="1">
    <location>
        <begin position="133"/>
        <end position="164"/>
    </location>
</feature>
<feature type="region of interest" description="Disordered" evidence="1">
    <location>
        <begin position="60"/>
        <end position="101"/>
    </location>
</feature>
<organism evidence="2">
    <name type="scientific">Alexandrium monilatum</name>
    <dbReference type="NCBI Taxonomy" id="311494"/>
    <lineage>
        <taxon>Eukaryota</taxon>
        <taxon>Sar</taxon>
        <taxon>Alveolata</taxon>
        <taxon>Dinophyceae</taxon>
        <taxon>Gonyaulacales</taxon>
        <taxon>Pyrocystaceae</taxon>
        <taxon>Alexandrium</taxon>
    </lineage>
</organism>
<gene>
    <name evidence="2" type="ORF">AMON00008_LOCUS47621</name>
</gene>
<reference evidence="2" key="1">
    <citation type="submission" date="2021-01" db="EMBL/GenBank/DDBJ databases">
        <authorList>
            <person name="Corre E."/>
            <person name="Pelletier E."/>
            <person name="Niang G."/>
            <person name="Scheremetjew M."/>
            <person name="Finn R."/>
            <person name="Kale V."/>
            <person name="Holt S."/>
            <person name="Cochrane G."/>
            <person name="Meng A."/>
            <person name="Brown T."/>
            <person name="Cohen L."/>
        </authorList>
    </citation>
    <scope>NUCLEOTIDE SEQUENCE</scope>
    <source>
        <strain evidence="2">CCMP3105</strain>
    </source>
</reference>
<feature type="region of interest" description="Disordered" evidence="1">
    <location>
        <begin position="185"/>
        <end position="273"/>
    </location>
</feature>
<proteinExistence type="predicted"/>
<feature type="compositionally biased region" description="Low complexity" evidence="1">
    <location>
        <begin position="189"/>
        <end position="205"/>
    </location>
</feature>
<feature type="region of interest" description="Disordered" evidence="1">
    <location>
        <begin position="1"/>
        <end position="22"/>
    </location>
</feature>
<name>A0A7S4SB17_9DINO</name>
<accession>A0A7S4SB17</accession>
<feature type="compositionally biased region" description="Basic and acidic residues" evidence="1">
    <location>
        <begin position="135"/>
        <end position="164"/>
    </location>
</feature>
<dbReference type="AlphaFoldDB" id="A0A7S4SB17"/>
<evidence type="ECO:0000313" key="2">
    <source>
        <dbReference type="EMBL" id="CAE4640113.1"/>
    </source>
</evidence>
<protein>
    <submittedName>
        <fullName evidence="2">Uncharacterized protein</fullName>
    </submittedName>
</protein>